<gene>
    <name evidence="7" type="ORF">SAMN05443377_1069</name>
</gene>
<evidence type="ECO:0000256" key="3">
    <source>
        <dbReference type="ARBA" id="ARBA00022989"/>
    </source>
</evidence>
<dbReference type="InterPro" id="IPR002035">
    <property type="entry name" value="VWF_A"/>
</dbReference>
<dbReference type="Gene3D" id="3.40.50.410">
    <property type="entry name" value="von Willebrand factor, type A domain"/>
    <property type="match status" value="1"/>
</dbReference>
<dbReference type="SMART" id="SM00327">
    <property type="entry name" value="VWA"/>
    <property type="match status" value="1"/>
</dbReference>
<dbReference type="InterPro" id="IPR050768">
    <property type="entry name" value="UPF0353/GerABKA_families"/>
</dbReference>
<keyword evidence="8" id="KW-1185">Reference proteome</keyword>
<dbReference type="OrthoDB" id="8882959at2"/>
<evidence type="ECO:0000259" key="6">
    <source>
        <dbReference type="PROSITE" id="PS50234"/>
    </source>
</evidence>
<keyword evidence="1" id="KW-1003">Cell membrane</keyword>
<name>A0A1H9R5S2_9ACTN</name>
<accession>A0A1H9R5S2</accession>
<evidence type="ECO:0000256" key="4">
    <source>
        <dbReference type="ARBA" id="ARBA00023136"/>
    </source>
</evidence>
<organism evidence="7 8">
    <name type="scientific">Propionibacterium cyclohexanicum</name>
    <dbReference type="NCBI Taxonomy" id="64702"/>
    <lineage>
        <taxon>Bacteria</taxon>
        <taxon>Bacillati</taxon>
        <taxon>Actinomycetota</taxon>
        <taxon>Actinomycetes</taxon>
        <taxon>Propionibacteriales</taxon>
        <taxon>Propionibacteriaceae</taxon>
        <taxon>Propionibacterium</taxon>
    </lineage>
</organism>
<dbReference type="EMBL" id="FOGZ01000006">
    <property type="protein sequence ID" value="SER68201.1"/>
    <property type="molecule type" value="Genomic_DNA"/>
</dbReference>
<reference evidence="7 8" key="1">
    <citation type="submission" date="2016-10" db="EMBL/GenBank/DDBJ databases">
        <authorList>
            <person name="de Groot N.N."/>
        </authorList>
    </citation>
    <scope>NUCLEOTIDE SEQUENCE [LARGE SCALE GENOMIC DNA]</scope>
    <source>
        <strain evidence="7 8">DSM 16859</strain>
    </source>
</reference>
<dbReference type="RefSeq" id="WP_091968368.1">
    <property type="nucleotide sequence ID" value="NZ_FOGZ01000006.1"/>
</dbReference>
<feature type="transmembrane region" description="Helical" evidence="5">
    <location>
        <begin position="18"/>
        <end position="38"/>
    </location>
</feature>
<dbReference type="Pfam" id="PF13519">
    <property type="entry name" value="VWA_2"/>
    <property type="match status" value="1"/>
</dbReference>
<dbReference type="Proteomes" id="UP000198815">
    <property type="component" value="Unassembled WGS sequence"/>
</dbReference>
<dbReference type="PANTHER" id="PTHR22550:SF5">
    <property type="entry name" value="LEUCINE ZIPPER PROTEIN 4"/>
    <property type="match status" value="1"/>
</dbReference>
<evidence type="ECO:0000313" key="8">
    <source>
        <dbReference type="Proteomes" id="UP000198815"/>
    </source>
</evidence>
<keyword evidence="2 5" id="KW-0812">Transmembrane</keyword>
<dbReference type="STRING" id="64702.SAMN05443377_1069"/>
<sequence>MDSVTRVLLWEFERPARLWALLVVPALIIAYVLILQLARRRGIRYTNTGVVGAVLPHQRQWRRHASVAMALCSMILIGGAWAKPVATVNVPRERATIVLIIDVSRSMEATDVSPTRLDAAKKSAAQFVNSLPAQYNVSLVTLSGHPNILVPPTVDRGVLNQAISKLQVADGTAIAQSITEGLSAISQAPTGDDGRPAPGLMVLMSDGSETAGGDPVAAASQAKEKGVPINTIAFGTQNGYVDVNDRRYNVAPDTATLARIAQVSGGKAMTASSAGQLDSVYKDLRSDVGYQKERAEVTAQWALYAMAFAVVASLGVVSMAARWP</sequence>
<evidence type="ECO:0000256" key="2">
    <source>
        <dbReference type="ARBA" id="ARBA00022692"/>
    </source>
</evidence>
<evidence type="ECO:0000313" key="7">
    <source>
        <dbReference type="EMBL" id="SER68201.1"/>
    </source>
</evidence>
<dbReference type="SUPFAM" id="SSF53300">
    <property type="entry name" value="vWA-like"/>
    <property type="match status" value="1"/>
</dbReference>
<feature type="domain" description="VWFA" evidence="6">
    <location>
        <begin position="96"/>
        <end position="284"/>
    </location>
</feature>
<dbReference type="AlphaFoldDB" id="A0A1H9R5S2"/>
<feature type="transmembrane region" description="Helical" evidence="5">
    <location>
        <begin position="301"/>
        <end position="321"/>
    </location>
</feature>
<evidence type="ECO:0000256" key="5">
    <source>
        <dbReference type="SAM" id="Phobius"/>
    </source>
</evidence>
<keyword evidence="4 5" id="KW-0472">Membrane</keyword>
<dbReference type="PROSITE" id="PS50234">
    <property type="entry name" value="VWFA"/>
    <property type="match status" value="1"/>
</dbReference>
<protein>
    <submittedName>
        <fullName evidence="7">Ca-activated chloride channel family protein</fullName>
    </submittedName>
</protein>
<proteinExistence type="predicted"/>
<dbReference type="InterPro" id="IPR036465">
    <property type="entry name" value="vWFA_dom_sf"/>
</dbReference>
<evidence type="ECO:0000256" key="1">
    <source>
        <dbReference type="ARBA" id="ARBA00022475"/>
    </source>
</evidence>
<keyword evidence="3 5" id="KW-1133">Transmembrane helix</keyword>
<dbReference type="PANTHER" id="PTHR22550">
    <property type="entry name" value="SPORE GERMINATION PROTEIN"/>
    <property type="match status" value="1"/>
</dbReference>